<name>A0A1N7SQG4_9BURK</name>
<evidence type="ECO:0000259" key="2">
    <source>
        <dbReference type="Pfam" id="PF13472"/>
    </source>
</evidence>
<dbReference type="InterPro" id="IPR036514">
    <property type="entry name" value="SGNH_hydro_sf"/>
</dbReference>
<evidence type="ECO:0000256" key="1">
    <source>
        <dbReference type="SAM" id="SignalP"/>
    </source>
</evidence>
<dbReference type="OrthoDB" id="1828825at2"/>
<feature type="signal peptide" evidence="1">
    <location>
        <begin position="1"/>
        <end position="26"/>
    </location>
</feature>
<accession>A0A1N7SQG4</accession>
<reference evidence="3 4" key="1">
    <citation type="submission" date="2016-12" db="EMBL/GenBank/DDBJ databases">
        <authorList>
            <person name="Song W.-J."/>
            <person name="Kurnit D.M."/>
        </authorList>
    </citation>
    <scope>NUCLEOTIDE SEQUENCE [LARGE SCALE GENOMIC DNA]</scope>
    <source>
        <strain evidence="3 4">STM7296</strain>
    </source>
</reference>
<keyword evidence="1" id="KW-0732">Signal</keyword>
<dbReference type="STRING" id="1247936.BN2475_1670003"/>
<sequence>MPLRTLAAACGAALLAQFAVSSTVLAADAPAHWVTAWATALQPIPQRADLPPLYRAPDIAGRTVRQIVYPTLSGSSARMHLSNEYGKTPLVVEELRIARSAGGAAAAGSGATRVTFGGRSAVSIPAGGTLDSDPIALDIAEGEPYAISAFMGPEQRIVAWHRVSSQVNYVSAPGNHTADASADAFRGRFTQYVWVTGLSVDAAPSSAAVAAIGDSITDGMRSSMNQNRRWPDALARRLASSGDRSTAIVNLGISGNRLLSDSPCYGDALVSRFDRDVLRRPGIKTAILLIGINDINFAAMPPHGGLDCDYPHTSVTAADLIAGYQRVITAARRAGVKVFGATLTPAALPPQREGIRLAVNEWIRTSHAFDGVMDFDAALRDRAQPERLQRAFDSGDHIHPSDAGYAAMAEAVPMDAVVNSARK</sequence>
<organism evidence="3 4">
    <name type="scientific">Paraburkholderia ribeironis</name>
    <dbReference type="NCBI Taxonomy" id="1247936"/>
    <lineage>
        <taxon>Bacteria</taxon>
        <taxon>Pseudomonadati</taxon>
        <taxon>Pseudomonadota</taxon>
        <taxon>Betaproteobacteria</taxon>
        <taxon>Burkholderiales</taxon>
        <taxon>Burkholderiaceae</taxon>
        <taxon>Paraburkholderia</taxon>
    </lineage>
</organism>
<gene>
    <name evidence="3" type="ORF">BN2475_1670003</name>
</gene>
<dbReference type="PANTHER" id="PTHR43784:SF2">
    <property type="entry name" value="GDSL-LIKE LIPASE_ACYLHYDROLASE, PUTATIVE (AFU_ORTHOLOGUE AFUA_2G00820)-RELATED"/>
    <property type="match status" value="1"/>
</dbReference>
<keyword evidence="3" id="KW-0378">Hydrolase</keyword>
<feature type="chain" id="PRO_5013315239" evidence="1">
    <location>
        <begin position="27"/>
        <end position="423"/>
    </location>
</feature>
<dbReference type="PANTHER" id="PTHR43784">
    <property type="entry name" value="GDSL-LIKE LIPASE/ACYLHYDROLASE, PUTATIVE (AFU_ORTHOLOGUE AFUA_2G00820)-RELATED"/>
    <property type="match status" value="1"/>
</dbReference>
<keyword evidence="4" id="KW-1185">Reference proteome</keyword>
<proteinExistence type="predicted"/>
<dbReference type="GO" id="GO:0016788">
    <property type="term" value="F:hydrolase activity, acting on ester bonds"/>
    <property type="evidence" value="ECO:0007669"/>
    <property type="project" value="UniProtKB-ARBA"/>
</dbReference>
<evidence type="ECO:0000313" key="4">
    <source>
        <dbReference type="Proteomes" id="UP000187012"/>
    </source>
</evidence>
<dbReference type="EMBL" id="CYGX02000167">
    <property type="protein sequence ID" value="SIT49685.1"/>
    <property type="molecule type" value="Genomic_DNA"/>
</dbReference>
<feature type="domain" description="SGNH hydrolase-type esterase" evidence="2">
    <location>
        <begin position="211"/>
        <end position="407"/>
    </location>
</feature>
<protein>
    <submittedName>
        <fullName evidence="3">Lipase/acylhydrolase</fullName>
    </submittedName>
</protein>
<dbReference type="CDD" id="cd01830">
    <property type="entry name" value="XynE_like"/>
    <property type="match status" value="1"/>
</dbReference>
<dbReference type="RefSeq" id="WP_094783482.1">
    <property type="nucleotide sequence ID" value="NZ_CYGX02000167.1"/>
</dbReference>
<dbReference type="InterPro" id="IPR013830">
    <property type="entry name" value="SGNH_hydro"/>
</dbReference>
<dbReference type="InterPro" id="IPR053140">
    <property type="entry name" value="GDSL_Rv0518-like"/>
</dbReference>
<dbReference type="Pfam" id="PF13472">
    <property type="entry name" value="Lipase_GDSL_2"/>
    <property type="match status" value="1"/>
</dbReference>
<dbReference type="Gene3D" id="3.40.50.1110">
    <property type="entry name" value="SGNH hydrolase"/>
    <property type="match status" value="1"/>
</dbReference>
<dbReference type="SUPFAM" id="SSF52266">
    <property type="entry name" value="SGNH hydrolase"/>
    <property type="match status" value="1"/>
</dbReference>
<evidence type="ECO:0000313" key="3">
    <source>
        <dbReference type="EMBL" id="SIT49685.1"/>
    </source>
</evidence>
<dbReference type="AlphaFoldDB" id="A0A1N7SQG4"/>
<dbReference type="Proteomes" id="UP000187012">
    <property type="component" value="Unassembled WGS sequence"/>
</dbReference>